<protein>
    <submittedName>
        <fullName evidence="8">Uncharacterized protein LOC102207957</fullName>
    </submittedName>
</protein>
<dbReference type="Proteomes" id="UP000695023">
    <property type="component" value="Unplaced"/>
</dbReference>
<dbReference type="RefSeq" id="XP_005754158.1">
    <property type="nucleotide sequence ID" value="XM_005754101.1"/>
</dbReference>
<keyword evidence="6" id="KW-0732">Signal</keyword>
<evidence type="ECO:0000256" key="3">
    <source>
        <dbReference type="ARBA" id="ARBA00022989"/>
    </source>
</evidence>
<dbReference type="InterPro" id="IPR036179">
    <property type="entry name" value="Ig-like_dom_sf"/>
</dbReference>
<dbReference type="InterPro" id="IPR051036">
    <property type="entry name" value="SIGLEC"/>
</dbReference>
<gene>
    <name evidence="8" type="primary">LOC102207957</name>
</gene>
<dbReference type="SUPFAM" id="SSF48726">
    <property type="entry name" value="Immunoglobulin"/>
    <property type="match status" value="1"/>
</dbReference>
<evidence type="ECO:0000256" key="5">
    <source>
        <dbReference type="SAM" id="Phobius"/>
    </source>
</evidence>
<dbReference type="AlphaFoldDB" id="A0A9Y3W0M8"/>
<accession>A0A9Y3W0M8</accession>
<organism evidence="7 8">
    <name type="scientific">Pundamilia nyererei</name>
    <dbReference type="NCBI Taxonomy" id="303518"/>
    <lineage>
        <taxon>Eukaryota</taxon>
        <taxon>Metazoa</taxon>
        <taxon>Chordata</taxon>
        <taxon>Craniata</taxon>
        <taxon>Vertebrata</taxon>
        <taxon>Euteleostomi</taxon>
        <taxon>Actinopterygii</taxon>
        <taxon>Neopterygii</taxon>
        <taxon>Teleostei</taxon>
        <taxon>Neoteleostei</taxon>
        <taxon>Acanthomorphata</taxon>
        <taxon>Ovalentaria</taxon>
        <taxon>Cichlomorphae</taxon>
        <taxon>Cichliformes</taxon>
        <taxon>Cichlidae</taxon>
        <taxon>African cichlids</taxon>
        <taxon>Pseudocrenilabrinae</taxon>
        <taxon>Haplochromini</taxon>
        <taxon>Pundamilia</taxon>
    </lineage>
</organism>
<dbReference type="PANTHER" id="PTHR12035:SF125">
    <property type="entry name" value="SIALIC ACID-BINDING IG-LIKE LECTIN 5"/>
    <property type="match status" value="1"/>
</dbReference>
<name>A0A9Y3W0M8_9CICH</name>
<dbReference type="PANTHER" id="PTHR12035">
    <property type="entry name" value="SIALIC ACID BINDING IMMUNOGLOBULIN-LIKE LECTIN"/>
    <property type="match status" value="1"/>
</dbReference>
<dbReference type="GO" id="GO:0005886">
    <property type="term" value="C:plasma membrane"/>
    <property type="evidence" value="ECO:0007669"/>
    <property type="project" value="TreeGrafter"/>
</dbReference>
<keyword evidence="7" id="KW-1185">Reference proteome</keyword>
<feature type="transmembrane region" description="Helical" evidence="5">
    <location>
        <begin position="186"/>
        <end position="210"/>
    </location>
</feature>
<dbReference type="InterPro" id="IPR013783">
    <property type="entry name" value="Ig-like_fold"/>
</dbReference>
<dbReference type="GO" id="GO:0033691">
    <property type="term" value="F:sialic acid binding"/>
    <property type="evidence" value="ECO:0007669"/>
    <property type="project" value="TreeGrafter"/>
</dbReference>
<proteinExistence type="predicted"/>
<comment type="subcellular location">
    <subcellularLocation>
        <location evidence="1">Membrane</location>
        <topology evidence="1">Single-pass membrane protein</topology>
    </subcellularLocation>
</comment>
<reference evidence="8" key="1">
    <citation type="submission" date="2025-08" db="UniProtKB">
        <authorList>
            <consortium name="RefSeq"/>
        </authorList>
    </citation>
    <scope>IDENTIFICATION</scope>
</reference>
<evidence type="ECO:0000313" key="7">
    <source>
        <dbReference type="Proteomes" id="UP000695023"/>
    </source>
</evidence>
<keyword evidence="2 5" id="KW-0812">Transmembrane</keyword>
<dbReference type="GeneID" id="102207957"/>
<evidence type="ECO:0000256" key="4">
    <source>
        <dbReference type="ARBA" id="ARBA00023136"/>
    </source>
</evidence>
<sequence>MQLPGLIGFISVLILACNSKDTKWKINVERKITAQPGSTVTIQCNFSYPKEISTNNVTVFWKTSSVDDQSNCSNGDKDRKAFVFNPNNHCVLEKYRGKTKLIGDPNKGNCSLQITDITDIKQAIYVRIDVQKDKYSFIKDPVHVSFSINETGASKPGTDSYTTQDLLTTETTITKANENDTSHATILSVAIPAAVLVVIILLVAGIFIFIKYKRSRSLTREDSGYYANFSRALSNPPKREVSCDRQTKKLPEGKAIDDPVYINVKAPTNHLAPNSSCADNIYANVDYRT</sequence>
<evidence type="ECO:0000256" key="6">
    <source>
        <dbReference type="SAM" id="SignalP"/>
    </source>
</evidence>
<feature type="signal peptide" evidence="6">
    <location>
        <begin position="1"/>
        <end position="19"/>
    </location>
</feature>
<dbReference type="GO" id="GO:0007155">
    <property type="term" value="P:cell adhesion"/>
    <property type="evidence" value="ECO:0007669"/>
    <property type="project" value="TreeGrafter"/>
</dbReference>
<dbReference type="Gene3D" id="2.60.40.10">
    <property type="entry name" value="Immunoglobulins"/>
    <property type="match status" value="1"/>
</dbReference>
<feature type="chain" id="PRO_5041425204" evidence="6">
    <location>
        <begin position="20"/>
        <end position="289"/>
    </location>
</feature>
<evidence type="ECO:0000256" key="1">
    <source>
        <dbReference type="ARBA" id="ARBA00004167"/>
    </source>
</evidence>
<evidence type="ECO:0000256" key="2">
    <source>
        <dbReference type="ARBA" id="ARBA00022692"/>
    </source>
</evidence>
<evidence type="ECO:0000313" key="8">
    <source>
        <dbReference type="RefSeq" id="XP_005754158.1"/>
    </source>
</evidence>
<keyword evidence="4 5" id="KW-0472">Membrane</keyword>
<keyword evidence="3 5" id="KW-1133">Transmembrane helix</keyword>